<organism evidence="2 3">
    <name type="scientific">Penicillium brevicompactum</name>
    <dbReference type="NCBI Taxonomy" id="5074"/>
    <lineage>
        <taxon>Eukaryota</taxon>
        <taxon>Fungi</taxon>
        <taxon>Dikarya</taxon>
        <taxon>Ascomycota</taxon>
        <taxon>Pezizomycotina</taxon>
        <taxon>Eurotiomycetes</taxon>
        <taxon>Eurotiomycetidae</taxon>
        <taxon>Eurotiales</taxon>
        <taxon>Aspergillaceae</taxon>
        <taxon>Penicillium</taxon>
    </lineage>
</organism>
<dbReference type="EMBL" id="JAPZBR010000001">
    <property type="protein sequence ID" value="KAJ5366631.1"/>
    <property type="molecule type" value="Genomic_DNA"/>
</dbReference>
<reference evidence="2" key="1">
    <citation type="submission" date="2022-12" db="EMBL/GenBank/DDBJ databases">
        <authorList>
            <person name="Petersen C."/>
        </authorList>
    </citation>
    <scope>NUCLEOTIDE SEQUENCE</scope>
    <source>
        <strain evidence="2">IBT 35675</strain>
    </source>
</reference>
<evidence type="ECO:0000313" key="3">
    <source>
        <dbReference type="Proteomes" id="UP001148299"/>
    </source>
</evidence>
<feature type="region of interest" description="Disordered" evidence="1">
    <location>
        <begin position="340"/>
        <end position="359"/>
    </location>
</feature>
<reference evidence="2" key="2">
    <citation type="journal article" date="2023" name="IMA Fungus">
        <title>Comparative genomic study of the Penicillium genus elucidates a diverse pangenome and 15 lateral gene transfer events.</title>
        <authorList>
            <person name="Petersen C."/>
            <person name="Sorensen T."/>
            <person name="Nielsen M.R."/>
            <person name="Sondergaard T.E."/>
            <person name="Sorensen J.L."/>
            <person name="Fitzpatrick D.A."/>
            <person name="Frisvad J.C."/>
            <person name="Nielsen K.L."/>
        </authorList>
    </citation>
    <scope>NUCLEOTIDE SEQUENCE</scope>
    <source>
        <strain evidence="2">IBT 35675</strain>
    </source>
</reference>
<accession>A0A9W9RUL5</accession>
<keyword evidence="3" id="KW-1185">Reference proteome</keyword>
<evidence type="ECO:0000256" key="1">
    <source>
        <dbReference type="SAM" id="MobiDB-lite"/>
    </source>
</evidence>
<protein>
    <submittedName>
        <fullName evidence="2">Uncharacterized protein</fullName>
    </submittedName>
</protein>
<gene>
    <name evidence="2" type="ORF">N7541_000572</name>
</gene>
<dbReference type="Proteomes" id="UP001148299">
    <property type="component" value="Unassembled WGS sequence"/>
</dbReference>
<dbReference type="AlphaFoldDB" id="A0A9W9RUL5"/>
<proteinExistence type="predicted"/>
<evidence type="ECO:0000313" key="2">
    <source>
        <dbReference type="EMBL" id="KAJ5366631.1"/>
    </source>
</evidence>
<name>A0A9W9RUL5_PENBR</name>
<sequence length="359" mass="39447">MSISEMKSSERGNYSLDVLKRISSLKVIEKDLGAREDEYKQLVNVKALLRAYRSHQLDWNNGLVTYWSRGEQLCQPRPLHWAEFEALNQKHEGWESFWVEGMSSPGPTQLNAAITVQGGNWDTHHYSAGVRLTNGRGTAVVHPTPGKTARYISARTSTLDAAGDLPIPATGLATVPWWVSLDFMYDTGAGIMSLWQSDVDLMRGGYTMQQVFHPMTTGCTTVSLGDGSQRTYDCILVQACLLDPASTDPNGTRLTPWTYSVTVVKRGQFPADGIQSRLDGPWLRKMLYQATQPTNGLPMTLSNNRAGLNLTAGHVPAQPTALFAGTWPALRSWIAPLGPMPPGPGVAKVPPNPADRWSR</sequence>
<comment type="caution">
    <text evidence="2">The sequence shown here is derived from an EMBL/GenBank/DDBJ whole genome shotgun (WGS) entry which is preliminary data.</text>
</comment>